<dbReference type="Proteomes" id="UP000591272">
    <property type="component" value="Unassembled WGS sequence"/>
</dbReference>
<dbReference type="Pfam" id="PF19493">
    <property type="entry name" value="Trypco1"/>
    <property type="match status" value="1"/>
</dbReference>
<dbReference type="RefSeq" id="WP_179836831.1">
    <property type="nucleotide sequence ID" value="NZ_BMRD01000017.1"/>
</dbReference>
<organism evidence="2 3">
    <name type="scientific">Actinomadura citrea</name>
    <dbReference type="NCBI Taxonomy" id="46158"/>
    <lineage>
        <taxon>Bacteria</taxon>
        <taxon>Bacillati</taxon>
        <taxon>Actinomycetota</taxon>
        <taxon>Actinomycetes</taxon>
        <taxon>Streptosporangiales</taxon>
        <taxon>Thermomonosporaceae</taxon>
        <taxon>Actinomadura</taxon>
    </lineage>
</organism>
<protein>
    <submittedName>
        <fullName evidence="2">Phosphoenolpyruvate synthase/pyruvate phosphate dikinase</fullName>
    </submittedName>
</protein>
<comment type="caution">
    <text evidence="2">The sequence shown here is derived from an EMBL/GenBank/DDBJ whole genome shotgun (WGS) entry which is preliminary data.</text>
</comment>
<dbReference type="AlphaFoldDB" id="A0A7Y9GIZ9"/>
<keyword evidence="2" id="KW-0670">Pyruvate</keyword>
<evidence type="ECO:0000313" key="3">
    <source>
        <dbReference type="Proteomes" id="UP000591272"/>
    </source>
</evidence>
<keyword evidence="2" id="KW-0808">Transferase</keyword>
<dbReference type="EMBL" id="JACCBT010000001">
    <property type="protein sequence ID" value="NYE16265.1"/>
    <property type="molecule type" value="Genomic_DNA"/>
</dbReference>
<reference evidence="2 3" key="1">
    <citation type="submission" date="2020-07" db="EMBL/GenBank/DDBJ databases">
        <title>Sequencing the genomes of 1000 actinobacteria strains.</title>
        <authorList>
            <person name="Klenk H.-P."/>
        </authorList>
    </citation>
    <scope>NUCLEOTIDE SEQUENCE [LARGE SCALE GENOMIC DNA]</scope>
    <source>
        <strain evidence="2 3">DSM 43461</strain>
    </source>
</reference>
<sequence>MKPRVDATLLAMNSALRELTFGDQTVLVSTVVQAGTEETSAAEGLRDRAVDALENAGEAIEAVAKSISGTAERLAKAAIAPTGIEVELGLAFTAQGGVVVAGGAVQASIVVHLSYGTSPAAA</sequence>
<keyword evidence="3" id="KW-1185">Reference proteome</keyword>
<dbReference type="InterPro" id="IPR045794">
    <property type="entry name" value="Trypco1"/>
</dbReference>
<evidence type="ECO:0000313" key="2">
    <source>
        <dbReference type="EMBL" id="NYE16265.1"/>
    </source>
</evidence>
<keyword evidence="2" id="KW-0418">Kinase</keyword>
<accession>A0A7Y9GIZ9</accession>
<name>A0A7Y9GIZ9_9ACTN</name>
<feature type="domain" description="Trypsin-co-occurring" evidence="1">
    <location>
        <begin position="23"/>
        <end position="115"/>
    </location>
</feature>
<proteinExistence type="predicted"/>
<dbReference type="NCBIfam" id="NF041216">
    <property type="entry name" value="CU044_2847_fam"/>
    <property type="match status" value="1"/>
</dbReference>
<gene>
    <name evidence="2" type="ORF">BJ999_006561</name>
</gene>
<dbReference type="GO" id="GO:0016301">
    <property type="term" value="F:kinase activity"/>
    <property type="evidence" value="ECO:0007669"/>
    <property type="project" value="UniProtKB-KW"/>
</dbReference>
<evidence type="ECO:0000259" key="1">
    <source>
        <dbReference type="Pfam" id="PF19493"/>
    </source>
</evidence>